<evidence type="ECO:0000313" key="11">
    <source>
        <dbReference type="Proteomes" id="UP001500449"/>
    </source>
</evidence>
<evidence type="ECO:0000256" key="2">
    <source>
        <dbReference type="ARBA" id="ARBA00008312"/>
    </source>
</evidence>
<evidence type="ECO:0000256" key="7">
    <source>
        <dbReference type="ARBA" id="ARBA00023002"/>
    </source>
</evidence>
<comment type="similarity">
    <text evidence="2">Belongs to the ferredoxin--NADP reductase type 1 family.</text>
</comment>
<keyword evidence="7" id="KW-0560">Oxidoreductase</keyword>
<dbReference type="Gene3D" id="3.40.50.720">
    <property type="entry name" value="NAD(P)-binding Rossmann-like Domain"/>
    <property type="match status" value="1"/>
</dbReference>
<dbReference type="InterPro" id="IPR023753">
    <property type="entry name" value="FAD/NAD-binding_dom"/>
</dbReference>
<evidence type="ECO:0000256" key="6">
    <source>
        <dbReference type="ARBA" id="ARBA00022857"/>
    </source>
</evidence>
<keyword evidence="4" id="KW-0285">Flavoprotein</keyword>
<evidence type="ECO:0000256" key="1">
    <source>
        <dbReference type="ARBA" id="ARBA00001974"/>
    </source>
</evidence>
<sequence length="450" mass="47665">MNATPLRVAVVGAGPSGLYAVEALREALDGSPAEIDVLDGLPVPYGLLRHGVAPDHVKIKKLAEAFRPLWDGAGVRFIGNVHIGSTLPLDRLRASYHAVVLATGAQLGGTLGVPGEDLPGVHDSATFVGWYNGHPEARMAPGLLTRGPDAVVVGAGNVALDVARVLTRPVDDLEPTDAPRHVLDALRGSRITDVHLVMRRGPAAMRFTPMELRELGRLDDVAVRVRAVDLVLSEADRRTVEGDRRLAILYGVLQKWAAAPVEDARRRIHLRFRSTPLRFVGDAGVEALEIVRTPPGGTADPGAGTGERLPAGLVVTAIGHLSDDSLGLPIDARTRALRNSAGRVTDAGGSPVPGLYTVGWAKRGANGVVGTNRPCAEETVAHLVDDLRAGRLDTATVLRPVDGLLATVGSWVSTAGWRTIEEAELRRGRDEGRERAKIADRAEMLAIANG</sequence>
<protein>
    <recommendedName>
        <fullName evidence="3">ferredoxin--NADP(+) reductase</fullName>
        <ecNumber evidence="3">1.18.1.2</ecNumber>
    </recommendedName>
</protein>
<comment type="cofactor">
    <cofactor evidence="1">
        <name>FAD</name>
        <dbReference type="ChEBI" id="CHEBI:57692"/>
    </cofactor>
</comment>
<dbReference type="EMBL" id="BAAAQK010000023">
    <property type="protein sequence ID" value="GAA1868655.1"/>
    <property type="molecule type" value="Genomic_DNA"/>
</dbReference>
<evidence type="ECO:0000256" key="4">
    <source>
        <dbReference type="ARBA" id="ARBA00022630"/>
    </source>
</evidence>
<dbReference type="PRINTS" id="PR00419">
    <property type="entry name" value="ADXRDTASE"/>
</dbReference>
<gene>
    <name evidence="10" type="ORF">GCM10009836_56460</name>
</gene>
<keyword evidence="6" id="KW-0521">NADP</keyword>
<dbReference type="Gene3D" id="3.50.50.60">
    <property type="entry name" value="FAD/NAD(P)-binding domain"/>
    <property type="match status" value="1"/>
</dbReference>
<evidence type="ECO:0000256" key="3">
    <source>
        <dbReference type="ARBA" id="ARBA00013223"/>
    </source>
</evidence>
<reference evidence="10 11" key="1">
    <citation type="journal article" date="2019" name="Int. J. Syst. Evol. Microbiol.">
        <title>The Global Catalogue of Microorganisms (GCM) 10K type strain sequencing project: providing services to taxonomists for standard genome sequencing and annotation.</title>
        <authorList>
            <consortium name="The Broad Institute Genomics Platform"/>
            <consortium name="The Broad Institute Genome Sequencing Center for Infectious Disease"/>
            <person name="Wu L."/>
            <person name="Ma J."/>
        </authorList>
    </citation>
    <scope>NUCLEOTIDE SEQUENCE [LARGE SCALE GENOMIC DNA]</scope>
    <source>
        <strain evidence="10 11">JCM 16009</strain>
    </source>
</reference>
<dbReference type="EC" id="1.18.1.2" evidence="3"/>
<evidence type="ECO:0000313" key="10">
    <source>
        <dbReference type="EMBL" id="GAA1868655.1"/>
    </source>
</evidence>
<evidence type="ECO:0000256" key="8">
    <source>
        <dbReference type="ARBA" id="ARBA00047776"/>
    </source>
</evidence>
<evidence type="ECO:0000259" key="9">
    <source>
        <dbReference type="Pfam" id="PF07992"/>
    </source>
</evidence>
<name>A0ABN2NIU8_9PSEU</name>
<feature type="domain" description="FAD/NAD(P)-binding" evidence="9">
    <location>
        <begin position="7"/>
        <end position="171"/>
    </location>
</feature>
<dbReference type="RefSeq" id="WP_344423623.1">
    <property type="nucleotide sequence ID" value="NZ_BAAAQK010000023.1"/>
</dbReference>
<dbReference type="PANTHER" id="PTHR48467:SF1">
    <property type="entry name" value="GLUTAMATE SYNTHASE 1 [NADH], CHLOROPLASTIC-LIKE"/>
    <property type="match status" value="1"/>
</dbReference>
<dbReference type="InterPro" id="IPR036188">
    <property type="entry name" value="FAD/NAD-bd_sf"/>
</dbReference>
<dbReference type="PIRSF" id="PIRSF000362">
    <property type="entry name" value="FNR"/>
    <property type="match status" value="1"/>
</dbReference>
<dbReference type="InterPro" id="IPR055275">
    <property type="entry name" value="Ferredox_Rdtase"/>
</dbReference>
<keyword evidence="11" id="KW-1185">Reference proteome</keyword>
<dbReference type="Proteomes" id="UP001500449">
    <property type="component" value="Unassembled WGS sequence"/>
</dbReference>
<dbReference type="SUPFAM" id="SSF51971">
    <property type="entry name" value="Nucleotide-binding domain"/>
    <property type="match status" value="1"/>
</dbReference>
<comment type="caution">
    <text evidence="10">The sequence shown here is derived from an EMBL/GenBank/DDBJ whole genome shotgun (WGS) entry which is preliminary data.</text>
</comment>
<dbReference type="InterPro" id="IPR021163">
    <property type="entry name" value="Ferredox_Rdtase_adrenod"/>
</dbReference>
<keyword evidence="5" id="KW-0274">FAD</keyword>
<evidence type="ECO:0000256" key="5">
    <source>
        <dbReference type="ARBA" id="ARBA00022827"/>
    </source>
</evidence>
<organism evidence="10 11">
    <name type="scientific">Pseudonocardia ailaonensis</name>
    <dbReference type="NCBI Taxonomy" id="367279"/>
    <lineage>
        <taxon>Bacteria</taxon>
        <taxon>Bacillati</taxon>
        <taxon>Actinomycetota</taxon>
        <taxon>Actinomycetes</taxon>
        <taxon>Pseudonocardiales</taxon>
        <taxon>Pseudonocardiaceae</taxon>
        <taxon>Pseudonocardia</taxon>
    </lineage>
</organism>
<comment type="catalytic activity">
    <reaction evidence="8">
        <text>2 reduced [2Fe-2S]-[ferredoxin] + NADP(+) + H(+) = 2 oxidized [2Fe-2S]-[ferredoxin] + NADPH</text>
        <dbReference type="Rhea" id="RHEA:20125"/>
        <dbReference type="Rhea" id="RHEA-COMP:10000"/>
        <dbReference type="Rhea" id="RHEA-COMP:10001"/>
        <dbReference type="ChEBI" id="CHEBI:15378"/>
        <dbReference type="ChEBI" id="CHEBI:33737"/>
        <dbReference type="ChEBI" id="CHEBI:33738"/>
        <dbReference type="ChEBI" id="CHEBI:57783"/>
        <dbReference type="ChEBI" id="CHEBI:58349"/>
        <dbReference type="EC" id="1.18.1.2"/>
    </reaction>
</comment>
<dbReference type="Pfam" id="PF07992">
    <property type="entry name" value="Pyr_redox_2"/>
    <property type="match status" value="1"/>
</dbReference>
<dbReference type="PANTHER" id="PTHR48467">
    <property type="entry name" value="GLUTAMATE SYNTHASE 1 [NADH], CHLOROPLASTIC-LIKE"/>
    <property type="match status" value="1"/>
</dbReference>
<accession>A0ABN2NIU8</accession>
<proteinExistence type="inferred from homology"/>